<dbReference type="PANTHER" id="PTHR30036:SF7">
    <property type="entry name" value="ABC TRANSPORTER PERIPLASMIC-BINDING PROTEIN YPHF"/>
    <property type="match status" value="1"/>
</dbReference>
<comment type="subcellular location">
    <subcellularLocation>
        <location evidence="1">Cell envelope</location>
    </subcellularLocation>
</comment>
<organism evidence="4">
    <name type="scientific">marine metagenome</name>
    <dbReference type="NCBI Taxonomy" id="408172"/>
    <lineage>
        <taxon>unclassified sequences</taxon>
        <taxon>metagenomes</taxon>
        <taxon>ecological metagenomes</taxon>
    </lineage>
</organism>
<dbReference type="GO" id="GO:0030246">
    <property type="term" value="F:carbohydrate binding"/>
    <property type="evidence" value="ECO:0007669"/>
    <property type="project" value="TreeGrafter"/>
</dbReference>
<evidence type="ECO:0000256" key="2">
    <source>
        <dbReference type="ARBA" id="ARBA00007639"/>
    </source>
</evidence>
<reference evidence="4" key="1">
    <citation type="submission" date="2018-05" db="EMBL/GenBank/DDBJ databases">
        <authorList>
            <person name="Lanie J.A."/>
            <person name="Ng W.-L."/>
            <person name="Kazmierczak K.M."/>
            <person name="Andrzejewski T.M."/>
            <person name="Davidsen T.M."/>
            <person name="Wayne K.J."/>
            <person name="Tettelin H."/>
            <person name="Glass J.I."/>
            <person name="Rusch D."/>
            <person name="Podicherti R."/>
            <person name="Tsui H.-C.T."/>
            <person name="Winkler M.E."/>
        </authorList>
    </citation>
    <scope>NUCLEOTIDE SEQUENCE</scope>
</reference>
<gene>
    <name evidence="4" type="ORF">METZ01_LOCUS337992</name>
</gene>
<evidence type="ECO:0000256" key="1">
    <source>
        <dbReference type="ARBA" id="ARBA00004196"/>
    </source>
</evidence>
<dbReference type="Pfam" id="PF13407">
    <property type="entry name" value="Peripla_BP_4"/>
    <property type="match status" value="1"/>
</dbReference>
<accession>A0A382QJL2</accession>
<feature type="non-terminal residue" evidence="4">
    <location>
        <position position="252"/>
    </location>
</feature>
<feature type="domain" description="Periplasmic binding protein" evidence="3">
    <location>
        <begin position="35"/>
        <end position="251"/>
    </location>
</feature>
<dbReference type="Gene3D" id="3.40.50.2300">
    <property type="match status" value="2"/>
</dbReference>
<proteinExistence type="inferred from homology"/>
<dbReference type="InterPro" id="IPR025997">
    <property type="entry name" value="SBP_2_dom"/>
</dbReference>
<evidence type="ECO:0000313" key="4">
    <source>
        <dbReference type="EMBL" id="SVC85138.1"/>
    </source>
</evidence>
<evidence type="ECO:0000259" key="3">
    <source>
        <dbReference type="Pfam" id="PF13407"/>
    </source>
</evidence>
<name>A0A382QJL2_9ZZZZ</name>
<dbReference type="GO" id="GO:0030288">
    <property type="term" value="C:outer membrane-bounded periplasmic space"/>
    <property type="evidence" value="ECO:0007669"/>
    <property type="project" value="TreeGrafter"/>
</dbReference>
<sequence length="252" mass="27291">MRLISSLLVAGILTVSTAVVAKPLYMFITHASVGAASSVFWQAVKNGMEDACEVYDADCQMVYLQSEDGNIGEEIANFNAAIAAGADGIATTIYDETTWDEPVDDALSEGINVISFNIDDENSPNNRQAYIGQSLRVAGYDLMVDLNKRFLPQEGPMHILIGVNAPGQVWSEMRTSGEEDWVKEFAAANPDRSITYDKLDVGYAEDVMNRASAYILANPQTNVYVSSGLWGPDLAIALEENSYNKGDVIIGG</sequence>
<comment type="similarity">
    <text evidence="2">Belongs to the bacterial solute-binding protein 2 family.</text>
</comment>
<dbReference type="PANTHER" id="PTHR30036">
    <property type="entry name" value="D-XYLOSE-BINDING PERIPLASMIC PROTEIN"/>
    <property type="match status" value="1"/>
</dbReference>
<dbReference type="InterPro" id="IPR050555">
    <property type="entry name" value="Bact_Solute-Bind_Prot2"/>
</dbReference>
<dbReference type="AlphaFoldDB" id="A0A382QJL2"/>
<dbReference type="SUPFAM" id="SSF53822">
    <property type="entry name" value="Periplasmic binding protein-like I"/>
    <property type="match status" value="1"/>
</dbReference>
<protein>
    <recommendedName>
        <fullName evidence="3">Periplasmic binding protein domain-containing protein</fullName>
    </recommendedName>
</protein>
<dbReference type="EMBL" id="UINC01114667">
    <property type="protein sequence ID" value="SVC85138.1"/>
    <property type="molecule type" value="Genomic_DNA"/>
</dbReference>
<dbReference type="InterPro" id="IPR028082">
    <property type="entry name" value="Peripla_BP_I"/>
</dbReference>